<name>A0A0A9HCD1_ARUDO</name>
<sequence>MSPSFLSIEMQRFLGDISSVIGSVGLIFDEEHAAASFVLRIMKGGVVILETMHILFIPEFGSNEIPAGSSQSRIGSIVPAVKFEVIVSLASSCAAREFESLSIFLLL</sequence>
<accession>A0A0A9HCD1</accession>
<dbReference type="AlphaFoldDB" id="A0A0A9HCD1"/>
<dbReference type="EMBL" id="GBRH01164427">
    <property type="protein sequence ID" value="JAE33469.1"/>
    <property type="molecule type" value="Transcribed_RNA"/>
</dbReference>
<reference evidence="1" key="1">
    <citation type="submission" date="2014-09" db="EMBL/GenBank/DDBJ databases">
        <authorList>
            <person name="Magalhaes I.L.F."/>
            <person name="Oliveira U."/>
            <person name="Santos F.R."/>
            <person name="Vidigal T.H.D.A."/>
            <person name="Brescovit A.D."/>
            <person name="Santos A.J."/>
        </authorList>
    </citation>
    <scope>NUCLEOTIDE SEQUENCE</scope>
    <source>
        <tissue evidence="1">Shoot tissue taken approximately 20 cm above the soil surface</tissue>
    </source>
</reference>
<proteinExistence type="predicted"/>
<evidence type="ECO:0000313" key="1">
    <source>
        <dbReference type="EMBL" id="JAE33469.1"/>
    </source>
</evidence>
<protein>
    <submittedName>
        <fullName evidence="1">Uncharacterized protein</fullName>
    </submittedName>
</protein>
<organism evidence="1">
    <name type="scientific">Arundo donax</name>
    <name type="common">Giant reed</name>
    <name type="synonym">Donax arundinaceus</name>
    <dbReference type="NCBI Taxonomy" id="35708"/>
    <lineage>
        <taxon>Eukaryota</taxon>
        <taxon>Viridiplantae</taxon>
        <taxon>Streptophyta</taxon>
        <taxon>Embryophyta</taxon>
        <taxon>Tracheophyta</taxon>
        <taxon>Spermatophyta</taxon>
        <taxon>Magnoliopsida</taxon>
        <taxon>Liliopsida</taxon>
        <taxon>Poales</taxon>
        <taxon>Poaceae</taxon>
        <taxon>PACMAD clade</taxon>
        <taxon>Arundinoideae</taxon>
        <taxon>Arundineae</taxon>
        <taxon>Arundo</taxon>
    </lineage>
</organism>
<reference evidence="1" key="2">
    <citation type="journal article" date="2015" name="Data Brief">
        <title>Shoot transcriptome of the giant reed, Arundo donax.</title>
        <authorList>
            <person name="Barrero R.A."/>
            <person name="Guerrero F.D."/>
            <person name="Moolhuijzen P."/>
            <person name="Goolsby J.A."/>
            <person name="Tidwell J."/>
            <person name="Bellgard S.E."/>
            <person name="Bellgard M.I."/>
        </authorList>
    </citation>
    <scope>NUCLEOTIDE SEQUENCE</scope>
    <source>
        <tissue evidence="1">Shoot tissue taken approximately 20 cm above the soil surface</tissue>
    </source>
</reference>